<dbReference type="InterPro" id="IPR001223">
    <property type="entry name" value="Glyco_hydro18_cat"/>
</dbReference>
<protein>
    <submittedName>
        <fullName evidence="2">Glycosyl hydrolase</fullName>
    </submittedName>
</protein>
<reference evidence="2 3" key="1">
    <citation type="journal article" date="2019" name="Lett. Appl. Microbiol.">
        <title>A case of 'blown pack' spoilage of vacuum-packaged pork likely associated with Clostridium estertheticum in Canada.</title>
        <authorList>
            <person name="Zhang P."/>
            <person name="Ward P."/>
            <person name="McMullen L.M."/>
            <person name="Yang X."/>
        </authorList>
    </citation>
    <scope>NUCLEOTIDE SEQUENCE [LARGE SCALE GENOMIC DNA]</scope>
    <source>
        <strain evidence="2 3">MA19</strain>
    </source>
</reference>
<dbReference type="Proteomes" id="UP000342249">
    <property type="component" value="Unassembled WGS sequence"/>
</dbReference>
<evidence type="ECO:0000259" key="1">
    <source>
        <dbReference type="SMART" id="SM00636"/>
    </source>
</evidence>
<dbReference type="InterPro" id="IPR029070">
    <property type="entry name" value="Chitinase_insertion_sf"/>
</dbReference>
<dbReference type="RefSeq" id="WP_152750374.1">
    <property type="nucleotide sequence ID" value="NZ_SPSE01000014.1"/>
</dbReference>
<dbReference type="GO" id="GO:0008061">
    <property type="term" value="F:chitin binding"/>
    <property type="evidence" value="ECO:0007669"/>
    <property type="project" value="InterPro"/>
</dbReference>
<dbReference type="SMART" id="SM00636">
    <property type="entry name" value="Glyco_18"/>
    <property type="match status" value="1"/>
</dbReference>
<dbReference type="InterPro" id="IPR017853">
    <property type="entry name" value="GH"/>
</dbReference>
<dbReference type="GO" id="GO:0005975">
    <property type="term" value="P:carbohydrate metabolic process"/>
    <property type="evidence" value="ECO:0007669"/>
    <property type="project" value="InterPro"/>
</dbReference>
<dbReference type="PANTHER" id="PTHR46066">
    <property type="entry name" value="CHITINASE DOMAIN-CONTAINING PROTEIN 1 FAMILY MEMBER"/>
    <property type="match status" value="1"/>
</dbReference>
<sequence length="347" mass="39956">MNNNEKKNLGCTGLIILSILLISAICIKVTSTKSNNVVSVKATKVVKEKSKNLSAWVAYWDLSSDKEIRTLDKQLKNICYFAGSFNSNNKLVMPDKLTNYYEETKGYDYIKYITIVNDKTNSDGSSLLKDTNLLKSLLSNSELRSSHIQEIIDLAVKYQFDGIEIDYEQIKNDIKLWDNYILFINELYQKSEIKGLKLRVVLQPDIPFDKLNFDRGPTYVFMCYNLHGGFSKPGEKSNPKFIRQLIEKTSKIRGNKDFAIATGGFNWASNDKTTPVSEIEADRILKKYDGKIERDKDSLCLFFNYKDENNIKHEVWYADKITLTSWKKVIIENGYDISIWRLGGNLF</sequence>
<dbReference type="Gene3D" id="3.10.50.10">
    <property type="match status" value="1"/>
</dbReference>
<dbReference type="GO" id="GO:0016787">
    <property type="term" value="F:hydrolase activity"/>
    <property type="evidence" value="ECO:0007669"/>
    <property type="project" value="UniProtKB-KW"/>
</dbReference>
<evidence type="ECO:0000313" key="2">
    <source>
        <dbReference type="EMBL" id="MPQ61131.1"/>
    </source>
</evidence>
<dbReference type="AlphaFoldDB" id="A0A5N7IXC6"/>
<dbReference type="EMBL" id="SPSF01000013">
    <property type="protein sequence ID" value="MPQ61131.1"/>
    <property type="molecule type" value="Genomic_DNA"/>
</dbReference>
<dbReference type="InterPro" id="IPR011583">
    <property type="entry name" value="Chitinase_II/V-like_cat"/>
</dbReference>
<feature type="domain" description="Chitinase II/V-like catalytic" evidence="1">
    <location>
        <begin position="54"/>
        <end position="345"/>
    </location>
</feature>
<name>A0A5N7IXC6_9CLOT</name>
<accession>A0A5N7IXC6</accession>
<evidence type="ECO:0000313" key="3">
    <source>
        <dbReference type="Proteomes" id="UP000342249"/>
    </source>
</evidence>
<gene>
    <name evidence="2" type="ORF">E4V82_03240</name>
</gene>
<comment type="caution">
    <text evidence="2">The sequence shown here is derived from an EMBL/GenBank/DDBJ whole genome shotgun (WGS) entry which is preliminary data.</text>
</comment>
<dbReference type="PANTHER" id="PTHR46066:SF2">
    <property type="entry name" value="CHITINASE DOMAIN-CONTAINING PROTEIN 1"/>
    <property type="match status" value="1"/>
</dbReference>
<proteinExistence type="predicted"/>
<keyword evidence="2" id="KW-0378">Hydrolase</keyword>
<dbReference type="Gene3D" id="3.20.20.80">
    <property type="entry name" value="Glycosidases"/>
    <property type="match status" value="1"/>
</dbReference>
<organism evidence="2 3">
    <name type="scientific">Clostridium estertheticum</name>
    <dbReference type="NCBI Taxonomy" id="238834"/>
    <lineage>
        <taxon>Bacteria</taxon>
        <taxon>Bacillati</taxon>
        <taxon>Bacillota</taxon>
        <taxon>Clostridia</taxon>
        <taxon>Eubacteriales</taxon>
        <taxon>Clostridiaceae</taxon>
        <taxon>Clostridium</taxon>
    </lineage>
</organism>
<dbReference type="SUPFAM" id="SSF51445">
    <property type="entry name" value="(Trans)glycosidases"/>
    <property type="match status" value="1"/>
</dbReference>
<dbReference type="Pfam" id="PF00704">
    <property type="entry name" value="Glyco_hydro_18"/>
    <property type="match status" value="1"/>
</dbReference>